<keyword evidence="1" id="KW-0175">Coiled coil</keyword>
<protein>
    <recommendedName>
        <fullName evidence="4">Chromosome partition protein Smc</fullName>
    </recommendedName>
</protein>
<organism evidence="3">
    <name type="scientific">Intestinibacter bartlettii</name>
    <dbReference type="NCBI Taxonomy" id="261299"/>
    <lineage>
        <taxon>Bacteria</taxon>
        <taxon>Bacillati</taxon>
        <taxon>Bacillota</taxon>
        <taxon>Clostridia</taxon>
        <taxon>Peptostreptococcales</taxon>
        <taxon>Peptostreptococcaceae</taxon>
        <taxon>Intestinibacter</taxon>
    </lineage>
</organism>
<sequence>MSNDIKNEFKDFIAILCEDICKGVLLEELEKVNASLDSTSEKYNKLYDNYKSSIGQIKQELSRLDNANKNMSLFTGSINANSKVVNESLGIIKNAQEKVLEDIIGKNEKALEKYKVDIQKLNLDERNKFITALNLSLNESSKKYINELSNIINGSEMNKTLSNTNDIKNTILSTNMKLNEVKGEIYMLKNNIVPKNQEENKNMHNKTLDMISSLDRQVQLIKTYISSNKNSLEKQILKLEEEIKLKNKIIIGMCIVILFIILIK</sequence>
<keyword evidence="2" id="KW-1133">Transmembrane helix</keyword>
<feature type="transmembrane region" description="Helical" evidence="2">
    <location>
        <begin position="245"/>
        <end position="263"/>
    </location>
</feature>
<gene>
    <name evidence="3" type="ORF">IBLFYP30_02436</name>
</gene>
<dbReference type="AlphaFoldDB" id="A0A6N3E9Q2"/>
<accession>A0A6N3E9Q2</accession>
<evidence type="ECO:0008006" key="4">
    <source>
        <dbReference type="Google" id="ProtNLM"/>
    </source>
</evidence>
<reference evidence="3" key="1">
    <citation type="submission" date="2019-11" db="EMBL/GenBank/DDBJ databases">
        <authorList>
            <person name="Feng L."/>
        </authorList>
    </citation>
    <scope>NUCLEOTIDE SEQUENCE</scope>
    <source>
        <strain evidence="3">IbartlettiiLFYP30</strain>
    </source>
</reference>
<keyword evidence="2" id="KW-0472">Membrane</keyword>
<dbReference type="RefSeq" id="WP_024037127.1">
    <property type="nucleotide sequence ID" value="NZ_CACRUE010000033.1"/>
</dbReference>
<name>A0A6N3E9Q2_9FIRM</name>
<evidence type="ECO:0000313" key="3">
    <source>
        <dbReference type="EMBL" id="VYU35173.1"/>
    </source>
</evidence>
<dbReference type="EMBL" id="CACRUE010000033">
    <property type="protein sequence ID" value="VYU35173.1"/>
    <property type="molecule type" value="Genomic_DNA"/>
</dbReference>
<feature type="coiled-coil region" evidence="1">
    <location>
        <begin position="26"/>
        <end position="67"/>
    </location>
</feature>
<proteinExistence type="predicted"/>
<evidence type="ECO:0000256" key="1">
    <source>
        <dbReference type="SAM" id="Coils"/>
    </source>
</evidence>
<evidence type="ECO:0000256" key="2">
    <source>
        <dbReference type="SAM" id="Phobius"/>
    </source>
</evidence>
<keyword evidence="2" id="KW-0812">Transmembrane</keyword>